<dbReference type="PROSITE" id="PS00488">
    <property type="entry name" value="PAL_HISTIDASE"/>
    <property type="match status" value="1"/>
</dbReference>
<name>A0A0B4HCT1_METGA</name>
<proteinExistence type="inferred from homology"/>
<dbReference type="PANTHER" id="PTHR10362">
    <property type="entry name" value="HISTIDINE AMMONIA-LYASE"/>
    <property type="match status" value="1"/>
</dbReference>
<dbReference type="HOGENOM" id="CLU_014801_3_1_1"/>
<evidence type="ECO:0000313" key="4">
    <source>
        <dbReference type="Proteomes" id="UP000031192"/>
    </source>
</evidence>
<dbReference type="Gene3D" id="1.10.275.10">
    <property type="entry name" value="Fumarase/aspartase (N-terminal domain)"/>
    <property type="match status" value="1"/>
</dbReference>
<dbReference type="AlphaFoldDB" id="A0A0B4HCT1"/>
<dbReference type="CDD" id="cd00332">
    <property type="entry name" value="PAL-HAL"/>
    <property type="match status" value="1"/>
</dbReference>
<dbReference type="InterPro" id="IPR005922">
    <property type="entry name" value="Phe_NH3-lyase"/>
</dbReference>
<organism evidence="3 4">
    <name type="scientific">Metarhizium guizhouense (strain ARSEF 977)</name>
    <dbReference type="NCBI Taxonomy" id="1276136"/>
    <lineage>
        <taxon>Eukaryota</taxon>
        <taxon>Fungi</taxon>
        <taxon>Dikarya</taxon>
        <taxon>Ascomycota</taxon>
        <taxon>Pezizomycotina</taxon>
        <taxon>Sordariomycetes</taxon>
        <taxon>Hypocreomycetidae</taxon>
        <taxon>Hypocreales</taxon>
        <taxon>Clavicipitaceae</taxon>
        <taxon>Metarhizium</taxon>
    </lineage>
</organism>
<evidence type="ECO:0000313" key="3">
    <source>
        <dbReference type="EMBL" id="KID87611.1"/>
    </source>
</evidence>
<dbReference type="InterPro" id="IPR001106">
    <property type="entry name" value="Aromatic_Lyase"/>
</dbReference>
<dbReference type="InterPro" id="IPR022313">
    <property type="entry name" value="Phe/His_NH3-lyase_AS"/>
</dbReference>
<comment type="caution">
    <text evidence="3">The sequence shown here is derived from an EMBL/GenBank/DDBJ whole genome shotgun (WGS) entry which is preliminary data.</text>
</comment>
<accession>A0A0B4HCT1</accession>
<evidence type="ECO:0000256" key="1">
    <source>
        <dbReference type="ARBA" id="ARBA00007238"/>
    </source>
</evidence>
<dbReference type="InterPro" id="IPR023144">
    <property type="entry name" value="Phe_NH3-lyase_shielding_dom_sf"/>
</dbReference>
<dbReference type="InterPro" id="IPR024083">
    <property type="entry name" value="Fumarase/histidase_N"/>
</dbReference>
<reference evidence="3 4" key="1">
    <citation type="journal article" date="2014" name="Proc. Natl. Acad. Sci. U.S.A.">
        <title>Trajectory and genomic determinants of fungal-pathogen speciation and host adaptation.</title>
        <authorList>
            <person name="Hu X."/>
            <person name="Xiao G."/>
            <person name="Zheng P."/>
            <person name="Shang Y."/>
            <person name="Su Y."/>
            <person name="Zhang X."/>
            <person name="Liu X."/>
            <person name="Zhan S."/>
            <person name="St Leger R.J."/>
            <person name="Wang C."/>
        </authorList>
    </citation>
    <scope>NUCLEOTIDE SEQUENCE [LARGE SCALE GENOMIC DNA]</scope>
    <source>
        <strain evidence="3 4">ARSEF 977</strain>
    </source>
</reference>
<evidence type="ECO:0000256" key="2">
    <source>
        <dbReference type="RuleBase" id="RU003954"/>
    </source>
</evidence>
<dbReference type="InterPro" id="IPR008948">
    <property type="entry name" value="L-Aspartase-like"/>
</dbReference>
<dbReference type="NCBIfam" id="TIGR01226">
    <property type="entry name" value="phe_am_lyase"/>
    <property type="match status" value="1"/>
</dbReference>
<dbReference type="EMBL" id="AZNH01000015">
    <property type="protein sequence ID" value="KID87611.1"/>
    <property type="molecule type" value="Genomic_DNA"/>
</dbReference>
<protein>
    <submittedName>
        <fullName evidence="3">L-Aspartase-like protein</fullName>
    </submittedName>
</protein>
<comment type="similarity">
    <text evidence="1 2">Belongs to the PAL/histidase family.</text>
</comment>
<dbReference type="Gene3D" id="1.20.200.10">
    <property type="entry name" value="Fumarase/aspartase (Central domain)"/>
    <property type="match status" value="1"/>
</dbReference>
<dbReference type="OrthoDB" id="10051290at2759"/>
<sequence length="728" mass="79400">MHVDHHTRLTLATWKRLKSLLRDHGSPVPVDGESLSIADVIAISRYGHKARVDDSPAAIAKVDESVDCLKELLDQGQVFYGVGTGFGGSANTRSVDTAALQVALMQMQQCGVLSGHQSHDPSSTSMPEAWVRAAIAVRCNTLVRGHSAVRYQIIQMLERLLNEDYIPLVPVRGSISASGDLSPLSYIAGVLEGNPKLFLWTGQSDSRTLVNATEALKLLQLDPITFGPKEALRLVNGTAVSAAVATLALHQVHQLTVLSQILTAMAVEALLGTAESFHPFLAKVRPHAGQIEAARNILGFLCGSRLAAQQVSVTSMEHSDDLYQDRYPIRTSAQWIGPLLEDLVLADKHITTELNSTTDNPVIDVQTARVLHGGNFQASTVTLAMDKARSALQMMGKMLFSQCTEMMNPSMSNGLPPNLVFDEPSVSYAFKGIDIAMAAYTSELGFLAQSVAPHVQSAEMANQAINSLALLSARYTHTAIDAFSMLTASYIYSLCQALDLRVMQVQFEDGMKSVLPPLVGGFFAAVLPDDSLAELKLLTCRHIIDQFKKTTTEDSTSRFRNIAVSTQAVFMSFLSKLPRLPPELLLTGFPMIPVWVISVEALMQSQFDEIRHSALTKCDTPSYLCDASKKIYELVRVKLGIPFNRGLPDHPSVASAKRTREQIDAGLTPFSDGYLIGDCVSRIYDSLRSGEMMDTVMECLAEVVTCHDSPNHPGNQQFPFDCVKVPLR</sequence>
<dbReference type="GO" id="GO:0006559">
    <property type="term" value="P:L-phenylalanine catabolic process"/>
    <property type="evidence" value="ECO:0007669"/>
    <property type="project" value="InterPro"/>
</dbReference>
<dbReference type="GO" id="GO:0016841">
    <property type="term" value="F:ammonia-lyase activity"/>
    <property type="evidence" value="ECO:0007669"/>
    <property type="project" value="InterPro"/>
</dbReference>
<keyword evidence="4" id="KW-1185">Reference proteome</keyword>
<dbReference type="Pfam" id="PF00221">
    <property type="entry name" value="Lyase_aromatic"/>
    <property type="match status" value="1"/>
</dbReference>
<dbReference type="Gene3D" id="1.10.274.20">
    <property type="entry name" value="Phenylalanine ammonia-lyase 1, domain 3"/>
    <property type="match status" value="1"/>
</dbReference>
<dbReference type="GO" id="GO:0005737">
    <property type="term" value="C:cytoplasm"/>
    <property type="evidence" value="ECO:0007669"/>
    <property type="project" value="InterPro"/>
</dbReference>
<dbReference type="Proteomes" id="UP000031192">
    <property type="component" value="Unassembled WGS sequence"/>
</dbReference>
<gene>
    <name evidence="3" type="ORF">MGU_05260</name>
</gene>
<keyword evidence="2" id="KW-0456">Lyase</keyword>
<dbReference type="SUPFAM" id="SSF48557">
    <property type="entry name" value="L-aspartase-like"/>
    <property type="match status" value="1"/>
</dbReference>